<evidence type="ECO:0000259" key="2">
    <source>
        <dbReference type="PROSITE" id="PS51762"/>
    </source>
</evidence>
<dbReference type="Pfam" id="PF26113">
    <property type="entry name" value="GH16_XgeA"/>
    <property type="match status" value="1"/>
</dbReference>
<dbReference type="EMBL" id="JAULSW010000007">
    <property type="protein sequence ID" value="KAK3374739.1"/>
    <property type="molecule type" value="Genomic_DNA"/>
</dbReference>
<feature type="domain" description="GH16" evidence="2">
    <location>
        <begin position="14"/>
        <end position="287"/>
    </location>
</feature>
<feature type="signal peptide" evidence="1">
    <location>
        <begin position="1"/>
        <end position="19"/>
    </location>
</feature>
<organism evidence="3 4">
    <name type="scientific">Podospora didyma</name>
    <dbReference type="NCBI Taxonomy" id="330526"/>
    <lineage>
        <taxon>Eukaryota</taxon>
        <taxon>Fungi</taxon>
        <taxon>Dikarya</taxon>
        <taxon>Ascomycota</taxon>
        <taxon>Pezizomycotina</taxon>
        <taxon>Sordariomycetes</taxon>
        <taxon>Sordariomycetidae</taxon>
        <taxon>Sordariales</taxon>
        <taxon>Podosporaceae</taxon>
        <taxon>Podospora</taxon>
    </lineage>
</organism>
<protein>
    <submittedName>
        <fullName evidence="3">Concanavalin A-like lectin/glucanase domain-containing protein</fullName>
    </submittedName>
</protein>
<keyword evidence="4" id="KW-1185">Reference proteome</keyword>
<comment type="caution">
    <text evidence="3">The sequence shown here is derived from an EMBL/GenBank/DDBJ whole genome shotgun (WGS) entry which is preliminary data.</text>
</comment>
<dbReference type="PANTHER" id="PTHR10963:SF60">
    <property type="entry name" value="GRAM-NEGATIVE BACTERIA-BINDING PROTEIN 1-RELATED"/>
    <property type="match status" value="1"/>
</dbReference>
<dbReference type="GO" id="GO:0005975">
    <property type="term" value="P:carbohydrate metabolic process"/>
    <property type="evidence" value="ECO:0007669"/>
    <property type="project" value="InterPro"/>
</dbReference>
<evidence type="ECO:0000256" key="1">
    <source>
        <dbReference type="SAM" id="SignalP"/>
    </source>
</evidence>
<reference evidence="3" key="2">
    <citation type="submission" date="2023-06" db="EMBL/GenBank/DDBJ databases">
        <authorList>
            <consortium name="Lawrence Berkeley National Laboratory"/>
            <person name="Haridas S."/>
            <person name="Hensen N."/>
            <person name="Bonometti L."/>
            <person name="Westerberg I."/>
            <person name="Brannstrom I.O."/>
            <person name="Guillou S."/>
            <person name="Cros-Aarteil S."/>
            <person name="Calhoun S."/>
            <person name="Kuo A."/>
            <person name="Mondo S."/>
            <person name="Pangilinan J."/>
            <person name="Riley R."/>
            <person name="LaButti K."/>
            <person name="Andreopoulos B."/>
            <person name="Lipzen A."/>
            <person name="Chen C."/>
            <person name="Yanf M."/>
            <person name="Daum C."/>
            <person name="Ng V."/>
            <person name="Clum A."/>
            <person name="Steindorff A."/>
            <person name="Ohm R."/>
            <person name="Martin F."/>
            <person name="Silar P."/>
            <person name="Natvig D."/>
            <person name="Lalanne C."/>
            <person name="Gautier V."/>
            <person name="Ament-velasquez S.L."/>
            <person name="Kruys A."/>
            <person name="Hutchinson M.I."/>
            <person name="Powell A.J."/>
            <person name="Barry K."/>
            <person name="Miller A.N."/>
            <person name="Grigoriev I.V."/>
            <person name="Debuchy R."/>
            <person name="Gladieux P."/>
            <person name="Thoren M.H."/>
            <person name="Johannesson H."/>
        </authorList>
    </citation>
    <scope>NUCLEOTIDE SEQUENCE</scope>
    <source>
        <strain evidence="3">CBS 232.78</strain>
    </source>
</reference>
<sequence length="287" mass="31603">MVQVTVLTSFAVLAATAWASIPALSGYSVVWSEDFNGASGDPVSNANWDQMVRSRFKNDNNEEQEYVGTSDVAHLSGDGQLYIIPKKQAAGYFTSARLSSKATFHCPIGKALVIQAEIRVPDFTNAPAQYAGLWPAFWTLGQSIRVAGGNGWPKCGEFDILEVATTLTNKNQGTLHYEWTNGQHRSSSNQIIYSGGDYHTWAIKIDRRNSDWTQQTLTWYRDGTAFHTVTGGQINDFSVWELLAYKSHFVILNMAVGGNFSGPPTSNTLGGFDSSMRVRYVAAYESN</sequence>
<accession>A0AAE0KDQ6</accession>
<evidence type="ECO:0000313" key="4">
    <source>
        <dbReference type="Proteomes" id="UP001285441"/>
    </source>
</evidence>
<dbReference type="InterPro" id="IPR050546">
    <property type="entry name" value="Glycosyl_Hydrlase_16"/>
</dbReference>
<reference evidence="3" key="1">
    <citation type="journal article" date="2023" name="Mol. Phylogenet. Evol.">
        <title>Genome-scale phylogeny and comparative genomics of the fungal order Sordariales.</title>
        <authorList>
            <person name="Hensen N."/>
            <person name="Bonometti L."/>
            <person name="Westerberg I."/>
            <person name="Brannstrom I.O."/>
            <person name="Guillou S."/>
            <person name="Cros-Aarteil S."/>
            <person name="Calhoun S."/>
            <person name="Haridas S."/>
            <person name="Kuo A."/>
            <person name="Mondo S."/>
            <person name="Pangilinan J."/>
            <person name="Riley R."/>
            <person name="LaButti K."/>
            <person name="Andreopoulos B."/>
            <person name="Lipzen A."/>
            <person name="Chen C."/>
            <person name="Yan M."/>
            <person name="Daum C."/>
            <person name="Ng V."/>
            <person name="Clum A."/>
            <person name="Steindorff A."/>
            <person name="Ohm R.A."/>
            <person name="Martin F."/>
            <person name="Silar P."/>
            <person name="Natvig D.O."/>
            <person name="Lalanne C."/>
            <person name="Gautier V."/>
            <person name="Ament-Velasquez S.L."/>
            <person name="Kruys A."/>
            <person name="Hutchinson M.I."/>
            <person name="Powell A.J."/>
            <person name="Barry K."/>
            <person name="Miller A.N."/>
            <person name="Grigoriev I.V."/>
            <person name="Debuchy R."/>
            <person name="Gladieux P."/>
            <person name="Hiltunen Thoren M."/>
            <person name="Johannesson H."/>
        </authorList>
    </citation>
    <scope>NUCLEOTIDE SEQUENCE</scope>
    <source>
        <strain evidence="3">CBS 232.78</strain>
    </source>
</reference>
<evidence type="ECO:0000313" key="3">
    <source>
        <dbReference type="EMBL" id="KAK3374739.1"/>
    </source>
</evidence>
<dbReference type="Proteomes" id="UP001285441">
    <property type="component" value="Unassembled WGS sequence"/>
</dbReference>
<dbReference type="InterPro" id="IPR000757">
    <property type="entry name" value="Beta-glucanase-like"/>
</dbReference>
<feature type="chain" id="PRO_5041936975" evidence="1">
    <location>
        <begin position="20"/>
        <end position="287"/>
    </location>
</feature>
<dbReference type="AlphaFoldDB" id="A0AAE0KDQ6"/>
<proteinExistence type="predicted"/>
<dbReference type="PANTHER" id="PTHR10963">
    <property type="entry name" value="GLYCOSYL HYDROLASE-RELATED"/>
    <property type="match status" value="1"/>
</dbReference>
<dbReference type="PROSITE" id="PS51762">
    <property type="entry name" value="GH16_2"/>
    <property type="match status" value="1"/>
</dbReference>
<keyword evidence="1" id="KW-0732">Signal</keyword>
<gene>
    <name evidence="3" type="ORF">B0H63DRAFT_549020</name>
</gene>
<name>A0AAE0KDQ6_9PEZI</name>
<dbReference type="GO" id="GO:0004553">
    <property type="term" value="F:hydrolase activity, hydrolyzing O-glycosyl compounds"/>
    <property type="evidence" value="ECO:0007669"/>
    <property type="project" value="InterPro"/>
</dbReference>
<dbReference type="InterPro" id="IPR013320">
    <property type="entry name" value="ConA-like_dom_sf"/>
</dbReference>
<dbReference type="SUPFAM" id="SSF49899">
    <property type="entry name" value="Concanavalin A-like lectins/glucanases"/>
    <property type="match status" value="1"/>
</dbReference>
<dbReference type="Gene3D" id="2.60.120.200">
    <property type="match status" value="1"/>
</dbReference>